<evidence type="ECO:0000256" key="1">
    <source>
        <dbReference type="ARBA" id="ARBA00004651"/>
    </source>
</evidence>
<evidence type="ECO:0000313" key="9">
    <source>
        <dbReference type="EMBL" id="QSO48765.1"/>
    </source>
</evidence>
<dbReference type="InterPro" id="IPR027417">
    <property type="entry name" value="P-loop_NTPase"/>
</dbReference>
<dbReference type="PANTHER" id="PTHR37937">
    <property type="entry name" value="CONJUGATIVE TRANSFER: DNA TRANSPORT"/>
    <property type="match status" value="1"/>
</dbReference>
<evidence type="ECO:0000259" key="8">
    <source>
        <dbReference type="Pfam" id="PF12696"/>
    </source>
</evidence>
<keyword evidence="3 7" id="KW-0812">Transmembrane</keyword>
<comment type="subcellular location">
    <subcellularLocation>
        <location evidence="1">Cell membrane</location>
        <topology evidence="1">Multi-pass membrane protein</topology>
    </subcellularLocation>
</comment>
<evidence type="ECO:0000256" key="7">
    <source>
        <dbReference type="SAM" id="Phobius"/>
    </source>
</evidence>
<evidence type="ECO:0000256" key="3">
    <source>
        <dbReference type="ARBA" id="ARBA00022692"/>
    </source>
</evidence>
<dbReference type="Pfam" id="PF12696">
    <property type="entry name" value="TraG-D_C"/>
    <property type="match status" value="1"/>
</dbReference>
<dbReference type="PANTHER" id="PTHR37937:SF1">
    <property type="entry name" value="CONJUGATIVE TRANSFER: DNA TRANSPORT"/>
    <property type="match status" value="1"/>
</dbReference>
<gene>
    <name evidence="9" type="ORF">JZ786_07350</name>
</gene>
<dbReference type="EMBL" id="CP071182">
    <property type="protein sequence ID" value="QSO48765.1"/>
    <property type="molecule type" value="Genomic_DNA"/>
</dbReference>
<keyword evidence="2" id="KW-1003">Cell membrane</keyword>
<dbReference type="Gene3D" id="3.40.50.300">
    <property type="entry name" value="P-loop containing nucleotide triphosphate hydrolases"/>
    <property type="match status" value="2"/>
</dbReference>
<evidence type="ECO:0000256" key="6">
    <source>
        <dbReference type="SAM" id="MobiDB-lite"/>
    </source>
</evidence>
<evidence type="ECO:0000256" key="2">
    <source>
        <dbReference type="ARBA" id="ARBA00022475"/>
    </source>
</evidence>
<dbReference type="CDD" id="cd01127">
    <property type="entry name" value="TrwB_TraG_TraD_VirD4"/>
    <property type="match status" value="1"/>
</dbReference>
<dbReference type="AlphaFoldDB" id="A0A9X7W1Y0"/>
<dbReference type="InterPro" id="IPR051539">
    <property type="entry name" value="T4SS-coupling_protein"/>
</dbReference>
<evidence type="ECO:0000256" key="5">
    <source>
        <dbReference type="ARBA" id="ARBA00023136"/>
    </source>
</evidence>
<evidence type="ECO:0000313" key="10">
    <source>
        <dbReference type="Proteomes" id="UP000663505"/>
    </source>
</evidence>
<dbReference type="InterPro" id="IPR032689">
    <property type="entry name" value="TraG-D_C"/>
</dbReference>
<organism evidence="9 10">
    <name type="scientific">Alicyclobacillus mengziensis</name>
    <dbReference type="NCBI Taxonomy" id="2931921"/>
    <lineage>
        <taxon>Bacteria</taxon>
        <taxon>Bacillati</taxon>
        <taxon>Bacillota</taxon>
        <taxon>Bacilli</taxon>
        <taxon>Bacillales</taxon>
        <taxon>Alicyclobacillaceae</taxon>
        <taxon>Alicyclobacillus</taxon>
    </lineage>
</organism>
<keyword evidence="9" id="KW-0238">DNA-binding</keyword>
<feature type="transmembrane region" description="Helical" evidence="7">
    <location>
        <begin position="123"/>
        <end position="145"/>
    </location>
</feature>
<dbReference type="GO" id="GO:0003677">
    <property type="term" value="F:DNA binding"/>
    <property type="evidence" value="ECO:0007669"/>
    <property type="project" value="UniProtKB-KW"/>
</dbReference>
<name>A0A9X7W1Y0_9BACL</name>
<keyword evidence="4 7" id="KW-1133">Transmembrane helix</keyword>
<feature type="domain" description="TraD/TraG TraM recognition site" evidence="8">
    <location>
        <begin position="506"/>
        <end position="594"/>
    </location>
</feature>
<feature type="transmembrane region" description="Helical" evidence="7">
    <location>
        <begin position="43"/>
        <end position="64"/>
    </location>
</feature>
<feature type="region of interest" description="Disordered" evidence="6">
    <location>
        <begin position="772"/>
        <end position="814"/>
    </location>
</feature>
<dbReference type="GO" id="GO:0005886">
    <property type="term" value="C:plasma membrane"/>
    <property type="evidence" value="ECO:0007669"/>
    <property type="project" value="UniProtKB-SubCell"/>
</dbReference>
<proteinExistence type="predicted"/>
<keyword evidence="10" id="KW-1185">Reference proteome</keyword>
<evidence type="ECO:0000256" key="4">
    <source>
        <dbReference type="ARBA" id="ARBA00022989"/>
    </source>
</evidence>
<dbReference type="KEGG" id="afx:JZ786_07350"/>
<dbReference type="Proteomes" id="UP000663505">
    <property type="component" value="Chromosome"/>
</dbReference>
<sequence length="843" mass="95335">MQPPTIIPTSIILRGFGAIPDIVWICFSAGVVVFLLYKFLFKAFGLGVTIAGVFFLGGIGLGFVRIHQAVARWQISLMHPTRRAPPIAVNGAQNANPLHPTFQSQSVLPNLNAVNPFIHQSPWLIAAVIVITVMTAVLFLTYRVLSPRTRSHLLHRLRASSTSAAPKRNRQDGEFPLADIEIGVRKDNGRSILLEGRDRFLHTLVVGSTGTGKTSRILTKGVYQDLRRMADGNAMDVIVLDPDGGFAQSALDFAEKLDVKRDVIDLRGGTGHVSTVSFNPFSGGDIADIVDNVRVVLKEQMGEQDSFFQNAQDDLVRTVIQVQVPFWPDTDFVQFSELVTDPVHFRAVCAMVYDHAMGKTSEGNKSKKDDSGNISDLWAHERPYIEARYDEMEDHYRSMVLSAARSFLMDTRTEAKLEHLEKITKGLKIVVNELATNERMRQVLRRGQLPMFDFQTFFQAHKETPGRLIVIITGNRTFGKLFGKLFLIAMKTYALSRAGNEWTRRPVYLYADEFAVFGTDSFIEAFSQIRKYRVAMMLAIQARSQLQDVSKKFLEVVEGNCRNKIVFPAPSSNDAKFFEDSLGTVVNIKETKMENRLNWFWFDNRNIDRRVSAREEVDPRFRIEDLSYGLSKDEAVFLLTMDNQAQVPFIGYTSVADTWVAQKRGFLASPSDSRGPKKERFNPRWVRRNLDKPVQLKVEERQPESAESFQATNLVSQTAESVPTSRTMFVKPKSNPCDVIHVSAIAKPDQEEVPVQLEPEEQVRITSSFEMPNSTKKVQSGEEQEQVVPSAQRFDLRRTKTTTPPQRKQGKPCPECEGVQLELTADERKWRCPKCGFERKNRT</sequence>
<accession>A0A9X7W1Y0</accession>
<protein>
    <submittedName>
        <fullName evidence="9">Type IV secretion system DNA-binding domain-containing protein</fullName>
    </submittedName>
</protein>
<keyword evidence="5 7" id="KW-0472">Membrane</keyword>
<dbReference type="SUPFAM" id="SSF52540">
    <property type="entry name" value="P-loop containing nucleoside triphosphate hydrolases"/>
    <property type="match status" value="1"/>
</dbReference>
<reference evidence="9 10" key="1">
    <citation type="submission" date="2021-02" db="EMBL/GenBank/DDBJ databases">
        <title>Alicyclobacillus curvatus sp. nov. and Alicyclobacillus mengziensis sp. nov., two acidophilic bacteria isolated from acid mine drainage.</title>
        <authorList>
            <person name="Huang Y."/>
        </authorList>
    </citation>
    <scope>NUCLEOTIDE SEQUENCE [LARGE SCALE GENOMIC DNA]</scope>
    <source>
        <strain evidence="9 10">S30H14</strain>
    </source>
</reference>
<feature type="transmembrane region" description="Helical" evidence="7">
    <location>
        <begin position="12"/>
        <end position="37"/>
    </location>
</feature>
<dbReference type="RefSeq" id="WP_206658080.1">
    <property type="nucleotide sequence ID" value="NZ_CP071182.1"/>
</dbReference>